<dbReference type="GO" id="GO:0005524">
    <property type="term" value="F:ATP binding"/>
    <property type="evidence" value="ECO:0007669"/>
    <property type="project" value="UniProtKB-KW"/>
</dbReference>
<dbReference type="RefSeq" id="WP_130357513.1">
    <property type="nucleotide sequence ID" value="NZ_SGXC01000001.1"/>
</dbReference>
<evidence type="ECO:0000256" key="2">
    <source>
        <dbReference type="ARBA" id="ARBA00022679"/>
    </source>
</evidence>
<keyword evidence="4 7" id="KW-0418">Kinase</keyword>
<dbReference type="EC" id="2.7.1.35" evidence="1"/>
<accession>A0A4Q7NPA2</accession>
<dbReference type="PANTHER" id="PTHR10534">
    <property type="entry name" value="PYRIDOXAL KINASE"/>
    <property type="match status" value="1"/>
</dbReference>
<dbReference type="InterPro" id="IPR013749">
    <property type="entry name" value="PM/HMP-P_kinase-1"/>
</dbReference>
<dbReference type="InterPro" id="IPR004625">
    <property type="entry name" value="PyrdxlKinase"/>
</dbReference>
<dbReference type="InterPro" id="IPR029056">
    <property type="entry name" value="Ribokinase-like"/>
</dbReference>
<dbReference type="NCBIfam" id="NF006034">
    <property type="entry name" value="PRK08176.1"/>
    <property type="match status" value="1"/>
</dbReference>
<comment type="caution">
    <text evidence="7">The sequence shown here is derived from an EMBL/GenBank/DDBJ whole genome shotgun (WGS) entry which is preliminary data.</text>
</comment>
<dbReference type="CDD" id="cd01173">
    <property type="entry name" value="pyridoxal_pyridoxamine_kinase"/>
    <property type="match status" value="1"/>
</dbReference>
<evidence type="ECO:0000256" key="3">
    <source>
        <dbReference type="ARBA" id="ARBA00022741"/>
    </source>
</evidence>
<protein>
    <recommendedName>
        <fullName evidence="1">pyridoxal kinase</fullName>
        <ecNumber evidence="1">2.7.1.35</ecNumber>
    </recommendedName>
</protein>
<dbReference type="Gene3D" id="3.40.1190.20">
    <property type="match status" value="1"/>
</dbReference>
<evidence type="ECO:0000313" key="7">
    <source>
        <dbReference type="EMBL" id="RZS86420.1"/>
    </source>
</evidence>
<evidence type="ECO:0000313" key="8">
    <source>
        <dbReference type="Proteomes" id="UP000292445"/>
    </source>
</evidence>
<keyword evidence="3" id="KW-0547">Nucleotide-binding</keyword>
<evidence type="ECO:0000256" key="1">
    <source>
        <dbReference type="ARBA" id="ARBA00012104"/>
    </source>
</evidence>
<keyword evidence="2" id="KW-0808">Transferase</keyword>
<name>A0A4Q7NPA2_9BURK</name>
<evidence type="ECO:0000256" key="5">
    <source>
        <dbReference type="ARBA" id="ARBA00022840"/>
    </source>
</evidence>
<dbReference type="EMBL" id="SGXC01000001">
    <property type="protein sequence ID" value="RZS86420.1"/>
    <property type="molecule type" value="Genomic_DNA"/>
</dbReference>
<dbReference type="AlphaFoldDB" id="A0A4Q7NPA2"/>
<dbReference type="PANTHER" id="PTHR10534:SF15">
    <property type="entry name" value="PYRIDOXINE_PYRIDOXAL_PYRIDOXAMINE KINASE"/>
    <property type="match status" value="1"/>
</dbReference>
<dbReference type="GO" id="GO:0008902">
    <property type="term" value="F:hydroxymethylpyrimidine kinase activity"/>
    <property type="evidence" value="ECO:0007669"/>
    <property type="project" value="TreeGrafter"/>
</dbReference>
<dbReference type="GO" id="GO:0005829">
    <property type="term" value="C:cytosol"/>
    <property type="evidence" value="ECO:0007669"/>
    <property type="project" value="TreeGrafter"/>
</dbReference>
<proteinExistence type="predicted"/>
<dbReference type="NCBIfam" id="TIGR00687">
    <property type="entry name" value="pyridox_kin"/>
    <property type="match status" value="1"/>
</dbReference>
<gene>
    <name evidence="7" type="ORF">EV675_2462</name>
</gene>
<organism evidence="7 8">
    <name type="scientific">Pigmentiphaga kullae</name>
    <dbReference type="NCBI Taxonomy" id="151784"/>
    <lineage>
        <taxon>Bacteria</taxon>
        <taxon>Pseudomonadati</taxon>
        <taxon>Pseudomonadota</taxon>
        <taxon>Betaproteobacteria</taxon>
        <taxon>Burkholderiales</taxon>
        <taxon>Alcaligenaceae</taxon>
        <taxon>Pigmentiphaga</taxon>
    </lineage>
</organism>
<feature type="domain" description="Pyridoxamine kinase/Phosphomethylpyrimidine kinase" evidence="6">
    <location>
        <begin position="81"/>
        <end position="263"/>
    </location>
</feature>
<reference evidence="7 8" key="1">
    <citation type="submission" date="2019-02" db="EMBL/GenBank/DDBJ databases">
        <title>Genomic Encyclopedia of Type Strains, Phase IV (KMG-IV): sequencing the most valuable type-strain genomes for metagenomic binning, comparative biology and taxonomic classification.</title>
        <authorList>
            <person name="Goeker M."/>
        </authorList>
    </citation>
    <scope>NUCLEOTIDE SEQUENCE [LARGE SCALE GENOMIC DNA]</scope>
    <source>
        <strain evidence="7 8">K24</strain>
    </source>
</reference>
<dbReference type="GO" id="GO:0009443">
    <property type="term" value="P:pyridoxal 5'-phosphate salvage"/>
    <property type="evidence" value="ECO:0007669"/>
    <property type="project" value="InterPro"/>
</dbReference>
<dbReference type="Proteomes" id="UP000292445">
    <property type="component" value="Unassembled WGS sequence"/>
</dbReference>
<keyword evidence="8" id="KW-1185">Reference proteome</keyword>
<evidence type="ECO:0000259" key="6">
    <source>
        <dbReference type="Pfam" id="PF08543"/>
    </source>
</evidence>
<dbReference type="OrthoDB" id="9800808at2"/>
<dbReference type="SUPFAM" id="SSF53613">
    <property type="entry name" value="Ribokinase-like"/>
    <property type="match status" value="1"/>
</dbReference>
<dbReference type="GO" id="GO:0008478">
    <property type="term" value="F:pyridoxal kinase activity"/>
    <property type="evidence" value="ECO:0007669"/>
    <property type="project" value="UniProtKB-EC"/>
</dbReference>
<keyword evidence="5" id="KW-0067">ATP-binding</keyword>
<evidence type="ECO:0000256" key="4">
    <source>
        <dbReference type="ARBA" id="ARBA00022777"/>
    </source>
</evidence>
<dbReference type="Pfam" id="PF08543">
    <property type="entry name" value="Phos_pyr_kin"/>
    <property type="match status" value="1"/>
</dbReference>
<sequence>MNNPGPLPLDVLSIMSQVVYGRVGNSVAVPRLCRAGLHVAAVPTVVLSNTPHYPTMHGGALPLDWFQGYLDDLVARDALHRLRAVVVGFLGNAAQAQALGRWLDRIRPDHPDLMLIVDTVIGDHDHGIYVDPSLVDAYRDHLVGQARGLTPNGFELAQLTGLPVDGIDDAIRAARQLLTGNTEWVVVTSAAPATWTPDDMKILVVTRAGTTTIVHPRLALTPKGTGDLFTASLAAHLLAGATIETAARRAADDVLSALRETQRANCAELLLPPHP</sequence>